<feature type="compositionally biased region" description="Polar residues" evidence="1">
    <location>
        <begin position="1"/>
        <end position="20"/>
    </location>
</feature>
<organism evidence="2 3">
    <name type="scientific">Gossypium australe</name>
    <dbReference type="NCBI Taxonomy" id="47621"/>
    <lineage>
        <taxon>Eukaryota</taxon>
        <taxon>Viridiplantae</taxon>
        <taxon>Streptophyta</taxon>
        <taxon>Embryophyta</taxon>
        <taxon>Tracheophyta</taxon>
        <taxon>Spermatophyta</taxon>
        <taxon>Magnoliopsida</taxon>
        <taxon>eudicotyledons</taxon>
        <taxon>Gunneridae</taxon>
        <taxon>Pentapetalae</taxon>
        <taxon>rosids</taxon>
        <taxon>malvids</taxon>
        <taxon>Malvales</taxon>
        <taxon>Malvaceae</taxon>
        <taxon>Malvoideae</taxon>
        <taxon>Gossypium</taxon>
    </lineage>
</organism>
<gene>
    <name evidence="2" type="ORF">EPI10_028194</name>
</gene>
<dbReference type="Proteomes" id="UP000325315">
    <property type="component" value="Unassembled WGS sequence"/>
</dbReference>
<comment type="caution">
    <text evidence="2">The sequence shown here is derived from an EMBL/GenBank/DDBJ whole genome shotgun (WGS) entry which is preliminary data.</text>
</comment>
<evidence type="ECO:0000256" key="1">
    <source>
        <dbReference type="SAM" id="MobiDB-lite"/>
    </source>
</evidence>
<dbReference type="AlphaFoldDB" id="A0A5B6UV63"/>
<reference evidence="3" key="1">
    <citation type="journal article" date="2019" name="Plant Biotechnol. J.">
        <title>Genome sequencing of the Australian wild diploid species Gossypium australe highlights disease resistance and delayed gland morphogenesis.</title>
        <authorList>
            <person name="Cai Y."/>
            <person name="Cai X."/>
            <person name="Wang Q."/>
            <person name="Wang P."/>
            <person name="Zhang Y."/>
            <person name="Cai C."/>
            <person name="Xu Y."/>
            <person name="Wang K."/>
            <person name="Zhou Z."/>
            <person name="Wang C."/>
            <person name="Geng S."/>
            <person name="Li B."/>
            <person name="Dong Q."/>
            <person name="Hou Y."/>
            <person name="Wang H."/>
            <person name="Ai P."/>
            <person name="Liu Z."/>
            <person name="Yi F."/>
            <person name="Sun M."/>
            <person name="An G."/>
            <person name="Cheng J."/>
            <person name="Zhang Y."/>
            <person name="Shi Q."/>
            <person name="Xie Y."/>
            <person name="Shi X."/>
            <person name="Chang Y."/>
            <person name="Huang F."/>
            <person name="Chen Y."/>
            <person name="Hong S."/>
            <person name="Mi L."/>
            <person name="Sun Q."/>
            <person name="Zhang L."/>
            <person name="Zhou B."/>
            <person name="Peng R."/>
            <person name="Zhang X."/>
            <person name="Liu F."/>
        </authorList>
    </citation>
    <scope>NUCLEOTIDE SEQUENCE [LARGE SCALE GENOMIC DNA]</scope>
    <source>
        <strain evidence="3">cv. PA1801</strain>
    </source>
</reference>
<dbReference type="EMBL" id="SMMG02000009">
    <property type="protein sequence ID" value="KAA3461639.1"/>
    <property type="molecule type" value="Genomic_DNA"/>
</dbReference>
<protein>
    <submittedName>
        <fullName evidence="2">Uncharacterized protein</fullName>
    </submittedName>
</protein>
<name>A0A5B6UV63_9ROSI</name>
<evidence type="ECO:0000313" key="2">
    <source>
        <dbReference type="EMBL" id="KAA3461639.1"/>
    </source>
</evidence>
<proteinExistence type="predicted"/>
<feature type="region of interest" description="Disordered" evidence="1">
    <location>
        <begin position="1"/>
        <end position="58"/>
    </location>
</feature>
<sequence length="194" mass="21972">MGIQNWNGLQSNSYNSSRQYHPNFPWSDPNKSSLPSRPNYPPEYSQQEQQPPQTESPSDLENLLKAYIAKNDATLRNLGNQMGQLVNELRNRPQGALLCYIENPRIPSKENCKATLDPKVVEVKDGPIDKEEVQSRVQTLAPQNLNVENFDEVNPKIVNSDNLKPLLDVKTIPQKSCPVQAKVPPPSYLQRLKQ</sequence>
<keyword evidence="3" id="KW-1185">Reference proteome</keyword>
<accession>A0A5B6UV63</accession>
<feature type="compositionally biased region" description="Low complexity" evidence="1">
    <location>
        <begin position="42"/>
        <end position="57"/>
    </location>
</feature>
<evidence type="ECO:0000313" key="3">
    <source>
        <dbReference type="Proteomes" id="UP000325315"/>
    </source>
</evidence>
<dbReference type="OrthoDB" id="1750494at2759"/>